<feature type="compositionally biased region" description="Basic and acidic residues" evidence="1">
    <location>
        <begin position="54"/>
        <end position="67"/>
    </location>
</feature>
<keyword evidence="3" id="KW-1185">Reference proteome</keyword>
<organism evidence="2 3">
    <name type="scientific">Fraxinus pennsylvanica</name>
    <dbReference type="NCBI Taxonomy" id="56036"/>
    <lineage>
        <taxon>Eukaryota</taxon>
        <taxon>Viridiplantae</taxon>
        <taxon>Streptophyta</taxon>
        <taxon>Embryophyta</taxon>
        <taxon>Tracheophyta</taxon>
        <taxon>Spermatophyta</taxon>
        <taxon>Magnoliopsida</taxon>
        <taxon>eudicotyledons</taxon>
        <taxon>Gunneridae</taxon>
        <taxon>Pentapetalae</taxon>
        <taxon>asterids</taxon>
        <taxon>lamiids</taxon>
        <taxon>Lamiales</taxon>
        <taxon>Oleaceae</taxon>
        <taxon>Oleeae</taxon>
        <taxon>Fraxinus</taxon>
    </lineage>
</organism>
<evidence type="ECO:0000313" key="3">
    <source>
        <dbReference type="Proteomes" id="UP000834106"/>
    </source>
</evidence>
<evidence type="ECO:0000313" key="2">
    <source>
        <dbReference type="EMBL" id="CAI9773150.1"/>
    </source>
</evidence>
<dbReference type="EMBL" id="OU503047">
    <property type="protein sequence ID" value="CAI9773150.1"/>
    <property type="molecule type" value="Genomic_DNA"/>
</dbReference>
<dbReference type="AlphaFoldDB" id="A0AAD1ZPB0"/>
<dbReference type="PROSITE" id="PS51257">
    <property type="entry name" value="PROKAR_LIPOPROTEIN"/>
    <property type="match status" value="1"/>
</dbReference>
<reference evidence="2" key="1">
    <citation type="submission" date="2023-05" db="EMBL/GenBank/DDBJ databases">
        <authorList>
            <person name="Huff M."/>
        </authorList>
    </citation>
    <scope>NUCLEOTIDE SEQUENCE</scope>
</reference>
<name>A0AAD1ZPB0_9LAMI</name>
<evidence type="ECO:0000256" key="1">
    <source>
        <dbReference type="SAM" id="MobiDB-lite"/>
    </source>
</evidence>
<feature type="compositionally biased region" description="Basic and acidic residues" evidence="1">
    <location>
        <begin position="119"/>
        <end position="144"/>
    </location>
</feature>
<proteinExistence type="predicted"/>
<feature type="region of interest" description="Disordered" evidence="1">
    <location>
        <begin position="45"/>
        <end position="67"/>
    </location>
</feature>
<protein>
    <submittedName>
        <fullName evidence="2">Uncharacterized protein</fullName>
    </submittedName>
</protein>
<gene>
    <name evidence="2" type="ORF">FPE_LOCUS20580</name>
</gene>
<feature type="region of interest" description="Disordered" evidence="1">
    <location>
        <begin position="103"/>
        <end position="154"/>
    </location>
</feature>
<accession>A0AAD1ZPB0</accession>
<dbReference type="Proteomes" id="UP000834106">
    <property type="component" value="Chromosome 12"/>
</dbReference>
<sequence>MRQAPPQADSSLCSSAYGVLAAVSSCCSPPKAAIVIPDATNQYFLSFNASPPRSDGENQDERPKVDKLFLKRKGIGSEARAEITANADADLQLLGEVERERWLQKQKRRRLQGQEDEDNRSRSGDSNDYVVHDPLLEKGKEKFNKMQARQKRRE</sequence>